<reference evidence="4 5" key="1">
    <citation type="submission" date="2019-03" db="EMBL/GenBank/DDBJ databases">
        <authorList>
            <person name="Dong K."/>
        </authorList>
    </citation>
    <scope>NUCLEOTIDE SEQUENCE [LARGE SCALE GENOMIC DNA]</scope>
    <source>
        <strain evidence="5">dk512</strain>
    </source>
</reference>
<feature type="transmembrane region" description="Helical" evidence="2">
    <location>
        <begin position="276"/>
        <end position="297"/>
    </location>
</feature>
<evidence type="ECO:0000313" key="5">
    <source>
        <dbReference type="Proteomes" id="UP000295748"/>
    </source>
</evidence>
<keyword evidence="2" id="KW-0812">Transmembrane</keyword>
<feature type="transmembrane region" description="Helical" evidence="2">
    <location>
        <begin position="205"/>
        <end position="226"/>
    </location>
</feature>
<keyword evidence="2" id="KW-1133">Transmembrane helix</keyword>
<feature type="transmembrane region" description="Helical" evidence="2">
    <location>
        <begin position="21"/>
        <end position="40"/>
    </location>
</feature>
<sequence length="623" mass="66325">MSCVRGPTRRAGIGKVWFVRFVWAVAAFVIAALMIGAGIAQRTIFEPPPAEATALPAGEEEAYTVIDGEVLNLFPGAQTLTVEGEGTIFAAYGRTADVQAWLADVPYNRITVDGEEFRTRVVEPEAAPAGDEAAAERADDSEETESAGRTPVGSDLWLDEFQQERRLSTPLQLPEDMSVLVASDGTAPAPADISVTWPVDRSTPWAGPLIVGGGIVLVAGVILYLLGIRHVRRSRGPRRKGLPLPPTEPIDLAVEGGKKGVISSGRRRAIKARRSFVVVPAIAMSGLLFAGCSSDAWPDLAVSPTPSPTSSVIVPEGQQSPAVTETQAERILARIASTVAEADAAADADLAASRLAGPALAERQTNYGLRAQLPDQTPLAPIPDRPVEIVLPQAFDEWPRSFMTVVEASDDTTVAPTIMVMTQADPWSEYKATYIAGLEAATLLPDLPATYVGAALAPPDSPFLRLRPDEVAAAYADLINNGEKSAYWNDFDTAGDLLLPSIRENQQQRLDQLNQTGSGTSSLEFKATAGAGAPMALTTLDGGAIVAVEVRESDIVRPTNADAVIRLPENPAVRALTGVEQSATGFQTTYADQLFFYVPLEGENEPIRLLGYRSNILEAKVLE</sequence>
<evidence type="ECO:0000259" key="3">
    <source>
        <dbReference type="Pfam" id="PF26366"/>
    </source>
</evidence>
<evidence type="ECO:0000313" key="4">
    <source>
        <dbReference type="EMBL" id="QBR89016.1"/>
    </source>
</evidence>
<keyword evidence="4" id="KW-0808">Transferase</keyword>
<dbReference type="EMBL" id="CP038266">
    <property type="protein sequence ID" value="QBR89016.1"/>
    <property type="molecule type" value="Genomic_DNA"/>
</dbReference>
<dbReference type="Proteomes" id="UP000295748">
    <property type="component" value="Chromosome"/>
</dbReference>
<feature type="region of interest" description="Disordered" evidence="1">
    <location>
        <begin position="121"/>
        <end position="155"/>
    </location>
</feature>
<feature type="domain" description="DUF8094" evidence="3">
    <location>
        <begin position="320"/>
        <end position="620"/>
    </location>
</feature>
<organism evidence="4 5">
    <name type="scientific">Microbacterium wangchenii</name>
    <dbReference type="NCBI Taxonomy" id="2541726"/>
    <lineage>
        <taxon>Bacteria</taxon>
        <taxon>Bacillati</taxon>
        <taxon>Actinomycetota</taxon>
        <taxon>Actinomycetes</taxon>
        <taxon>Micrococcales</taxon>
        <taxon>Microbacteriaceae</taxon>
        <taxon>Microbacterium</taxon>
    </lineage>
</organism>
<evidence type="ECO:0000256" key="2">
    <source>
        <dbReference type="SAM" id="Phobius"/>
    </source>
</evidence>
<dbReference type="InterPro" id="IPR058407">
    <property type="entry name" value="DUF8094"/>
</dbReference>
<keyword evidence="5" id="KW-1185">Reference proteome</keyword>
<proteinExistence type="predicted"/>
<accession>A0ABX5SUW5</accession>
<protein>
    <submittedName>
        <fullName evidence="4">Glycosyl transferase</fullName>
    </submittedName>
</protein>
<gene>
    <name evidence="4" type="ORF">E4K62_10155</name>
</gene>
<dbReference type="GO" id="GO:0016740">
    <property type="term" value="F:transferase activity"/>
    <property type="evidence" value="ECO:0007669"/>
    <property type="project" value="UniProtKB-KW"/>
</dbReference>
<keyword evidence="2" id="KW-0472">Membrane</keyword>
<dbReference type="Pfam" id="PF26366">
    <property type="entry name" value="DUF8094"/>
    <property type="match status" value="1"/>
</dbReference>
<evidence type="ECO:0000256" key="1">
    <source>
        <dbReference type="SAM" id="MobiDB-lite"/>
    </source>
</evidence>
<name>A0ABX5SUW5_9MICO</name>